<reference evidence="7 8" key="1">
    <citation type="submission" date="2015-04" db="EMBL/GenBank/DDBJ databases">
        <authorList>
            <person name="Syromyatnikov M.Y."/>
            <person name="Popov V.N."/>
        </authorList>
    </citation>
    <scope>NUCLEOTIDE SEQUENCE [LARGE SCALE GENOMIC DNA]</scope>
</reference>
<evidence type="ECO:0000256" key="2">
    <source>
        <dbReference type="ARBA" id="ARBA00007322"/>
    </source>
</evidence>
<dbReference type="OrthoDB" id="5581259at2759"/>
<evidence type="ECO:0000256" key="3">
    <source>
        <dbReference type="ARBA" id="ARBA00022692"/>
    </source>
</evidence>
<comment type="similarity">
    <text evidence="2">Belongs to the PER33/POM33 family.</text>
</comment>
<dbReference type="GO" id="GO:0016020">
    <property type="term" value="C:membrane"/>
    <property type="evidence" value="ECO:0007669"/>
    <property type="project" value="UniProtKB-SubCell"/>
</dbReference>
<proteinExistence type="inferred from homology"/>
<keyword evidence="8" id="KW-1185">Reference proteome</keyword>
<feature type="transmembrane region" description="Helical" evidence="6">
    <location>
        <begin position="30"/>
        <end position="51"/>
    </location>
</feature>
<sequence>MSDTNGTDNDNQPRGFEAVKNHMLENKIETALWVSRCLSIIFAIGYLLPIFGSSQSAFYKVLISNAATSALRLHQRLPRIQFTKEFLALLLIEDSCHYLFFSLIFLYVQPFILILFPVVLFAVLHSASYSLKILDMLGQNSWWGARLMISLVEFQQRNILRLIAFSEIFLMPIAVVSVFMGRAGLMTPFIYYHFLTLRYTSRRNPHTRNMFHELKLATEVIANNPKAPPIVGKVLHGAIRLVTRLAPPTPVQQAQ</sequence>
<evidence type="ECO:0000256" key="6">
    <source>
        <dbReference type="SAM" id="Phobius"/>
    </source>
</evidence>
<dbReference type="Pfam" id="PF03661">
    <property type="entry name" value="TMEM33_Pom33"/>
    <property type="match status" value="1"/>
</dbReference>
<dbReference type="GO" id="GO:0061024">
    <property type="term" value="P:membrane organization"/>
    <property type="evidence" value="ECO:0007669"/>
    <property type="project" value="TreeGrafter"/>
</dbReference>
<dbReference type="EMBL" id="CVRI01000054">
    <property type="protein sequence ID" value="CRL00737.1"/>
    <property type="molecule type" value="Genomic_DNA"/>
</dbReference>
<gene>
    <name evidence="7" type="primary">putative Krueppel homolog 2</name>
    <name evidence="7" type="ORF">CLUMA_CG013993</name>
</gene>
<evidence type="ECO:0000256" key="5">
    <source>
        <dbReference type="ARBA" id="ARBA00023136"/>
    </source>
</evidence>
<dbReference type="PANTHER" id="PTHR12703:SF4">
    <property type="entry name" value="TRANSMEMBRANE PROTEIN 33"/>
    <property type="match status" value="1"/>
</dbReference>
<dbReference type="PANTHER" id="PTHR12703">
    <property type="entry name" value="TRANSMEMBRANE PROTEIN 33"/>
    <property type="match status" value="1"/>
</dbReference>
<dbReference type="AlphaFoldDB" id="A0A1J1IQF6"/>
<accession>A0A1J1IQF6</accession>
<dbReference type="STRING" id="568069.A0A1J1IQF6"/>
<evidence type="ECO:0000256" key="1">
    <source>
        <dbReference type="ARBA" id="ARBA00004141"/>
    </source>
</evidence>
<dbReference type="GO" id="GO:0071786">
    <property type="term" value="P:endoplasmic reticulum tubular network organization"/>
    <property type="evidence" value="ECO:0007669"/>
    <property type="project" value="TreeGrafter"/>
</dbReference>
<name>A0A1J1IQF6_9DIPT</name>
<keyword evidence="3 6" id="KW-0812">Transmembrane</keyword>
<protein>
    <submittedName>
        <fullName evidence="7">CLUMA_CG013993, isoform A</fullName>
    </submittedName>
</protein>
<comment type="subcellular location">
    <subcellularLocation>
        <location evidence="1">Membrane</location>
        <topology evidence="1">Multi-pass membrane protein</topology>
    </subcellularLocation>
</comment>
<evidence type="ECO:0000313" key="8">
    <source>
        <dbReference type="Proteomes" id="UP000183832"/>
    </source>
</evidence>
<dbReference type="Proteomes" id="UP000183832">
    <property type="component" value="Unassembled WGS sequence"/>
</dbReference>
<evidence type="ECO:0000256" key="4">
    <source>
        <dbReference type="ARBA" id="ARBA00022989"/>
    </source>
</evidence>
<evidence type="ECO:0000313" key="7">
    <source>
        <dbReference type="EMBL" id="CRL00737.1"/>
    </source>
</evidence>
<dbReference type="InterPro" id="IPR005344">
    <property type="entry name" value="TMEM33/Pom33"/>
</dbReference>
<dbReference type="InterPro" id="IPR051645">
    <property type="entry name" value="PER33/POM33_regulator"/>
</dbReference>
<keyword evidence="4 6" id="KW-1133">Transmembrane helix</keyword>
<keyword evidence="5 6" id="KW-0472">Membrane</keyword>
<dbReference type="GO" id="GO:0005783">
    <property type="term" value="C:endoplasmic reticulum"/>
    <property type="evidence" value="ECO:0007669"/>
    <property type="project" value="TreeGrafter"/>
</dbReference>
<organism evidence="7 8">
    <name type="scientific">Clunio marinus</name>
    <dbReference type="NCBI Taxonomy" id="568069"/>
    <lineage>
        <taxon>Eukaryota</taxon>
        <taxon>Metazoa</taxon>
        <taxon>Ecdysozoa</taxon>
        <taxon>Arthropoda</taxon>
        <taxon>Hexapoda</taxon>
        <taxon>Insecta</taxon>
        <taxon>Pterygota</taxon>
        <taxon>Neoptera</taxon>
        <taxon>Endopterygota</taxon>
        <taxon>Diptera</taxon>
        <taxon>Nematocera</taxon>
        <taxon>Chironomoidea</taxon>
        <taxon>Chironomidae</taxon>
        <taxon>Clunio</taxon>
    </lineage>
</organism>